<name>A0A6C0KSS2_9ZZZZ</name>
<dbReference type="CDD" id="cd06532">
    <property type="entry name" value="Glyco_transf_25"/>
    <property type="match status" value="1"/>
</dbReference>
<comment type="similarity">
    <text evidence="1">Belongs to the glycosyltransferase 10 family.</text>
</comment>
<keyword evidence="3" id="KW-0808">Transferase</keyword>
<sequence>MTSIGIRYEPNTSAFLSGVNQTAIALAEVFSKLGHSIQFVHTVETKCTESYTFPITSMYQVQSIDLLIDIDGHLSHTFYQKATKTIIFLRTFLQFAELDSVVYLETPYNHRSTKGVHEIWCWDILNPKETIPAIQTIFPCPIRTVPFIWSSTIATKESEYHIATFCEGSWTVHVAEKNKNNTSSCVFPLVAIRELEKKHVIDANYLVHHMDRIKENRFLKENILNNIEMDTLPITFTDNPSYLSWIQEPNSILFSHSRFISLQIRLLNALWLGLPVIHNSPVLKGLHSLLSNVFYPGNDVRSISAAFSWIQTHSAEWRDGLSSIRESILHAFGYKEEQWTSILKEVMESQSIMPSVMPSVIPSVIPSVMPSVMPSILTIAFSDMWPGFNYHSNFITDTLRHHFKKEIRGIAYSKEEPSQLLVFGPYGQTWKTIPLPKIFFSAENWNTPSDPSIVLYLTSSREENNTHMRIPTWMTFIDWYSDSKELPTSEDNPIRIPLHFATTPHPVPFSDRKDFCGFVVSNPICTMRNETYHVINKYKKVDSGGALYNNIGGQLSLKYPGGGCGDISKHRFFAEKKFTISFENSQASGYITEKLLHAKMAGCVPLYWGDKDTDSDFAPNCCINLSNTIDPSMVLQVLKKLEANPEICSKIASTPILNAEKVSKAYSILSLMAEKILECVGLSTSIKGIEKTFVINLYTRPDRWNKLLEAEPYLEPLVERISGVNGKTLEMSQDIYEMFEKNQFQWKKSVIGCNLSHISVWKKIAESAKEGYYLVLEDDVRFQKGWLSEWKKYVNRIPVDADLLYLGGVLPPNKKGLPLATEHVNEYWDKIKPNTLFSPVPLALFHFCAYSYILTRAGAQKLMSYLSDSENKSFTVSDHLLGHPSVGLKKYFTNPLLSYCFQEEDPVYLASAFNDLHREDTFDSDIWNNKDCFTEAELAPFKKAQIPARLVYYMAIDDTNFDLYEKSWLEDILQVKLYFKRLSPLQVNFPDNTWFVVQRPYANAFNEFFKTLQQPFCVLHVSDEFCNDNISFYHLPNCKIVIRNYFREDISDLPNVYTIPLGYHYRSTDKQKSWKERELLWSFHGTDWFDRGTQLEPLMSFHPNSCHLQPSWNHATATKEKPYVALLGNTKFCPIMKGQNVETFRLYEALEAGALPITTITDSMYLKWIENHLDLSSLYPWTDPITALQFPITEEIRQEVVSRWTTWKGFFRELFSNI</sequence>
<feature type="domain" description="Glycosyl transferase family 25" evidence="5">
    <location>
        <begin position="691"/>
        <end position="868"/>
    </location>
</feature>
<dbReference type="Pfam" id="PF01755">
    <property type="entry name" value="Glyco_transf_25"/>
    <property type="match status" value="1"/>
</dbReference>
<evidence type="ECO:0000256" key="1">
    <source>
        <dbReference type="ARBA" id="ARBA00008919"/>
    </source>
</evidence>
<evidence type="ECO:0000259" key="5">
    <source>
        <dbReference type="Pfam" id="PF01755"/>
    </source>
</evidence>
<dbReference type="InterPro" id="IPR055270">
    <property type="entry name" value="Glyco_tran_10_C"/>
</dbReference>
<feature type="domain" description="Fucosyltransferase C-terminal" evidence="4">
    <location>
        <begin position="512"/>
        <end position="646"/>
    </location>
</feature>
<dbReference type="Gene3D" id="3.40.50.11660">
    <property type="entry name" value="Glycosyl transferase family 10, C-terminal domain"/>
    <property type="match status" value="1"/>
</dbReference>
<dbReference type="InterPro" id="IPR038577">
    <property type="entry name" value="GT10-like_C_sf"/>
</dbReference>
<protein>
    <recommendedName>
        <fullName evidence="7">Alpha-(1,3)-fucosyltransferase FucT N-terminal domain-containing protein</fullName>
    </recommendedName>
</protein>
<dbReference type="EMBL" id="MN740968">
    <property type="protein sequence ID" value="QHU20313.1"/>
    <property type="molecule type" value="Genomic_DNA"/>
</dbReference>
<dbReference type="PANTHER" id="PTHR11929">
    <property type="entry name" value="ALPHA- 1,3 -FUCOSYLTRANSFERASE"/>
    <property type="match status" value="1"/>
</dbReference>
<dbReference type="SUPFAM" id="SSF53756">
    <property type="entry name" value="UDP-Glycosyltransferase/glycogen phosphorylase"/>
    <property type="match status" value="1"/>
</dbReference>
<evidence type="ECO:0000256" key="3">
    <source>
        <dbReference type="ARBA" id="ARBA00022679"/>
    </source>
</evidence>
<evidence type="ECO:0000259" key="4">
    <source>
        <dbReference type="Pfam" id="PF00852"/>
    </source>
</evidence>
<dbReference type="GO" id="GO:0016020">
    <property type="term" value="C:membrane"/>
    <property type="evidence" value="ECO:0007669"/>
    <property type="project" value="InterPro"/>
</dbReference>
<evidence type="ECO:0008006" key="7">
    <source>
        <dbReference type="Google" id="ProtNLM"/>
    </source>
</evidence>
<dbReference type="Pfam" id="PF00852">
    <property type="entry name" value="Glyco_transf_10"/>
    <property type="match status" value="1"/>
</dbReference>
<dbReference type="AlphaFoldDB" id="A0A6C0KSS2"/>
<dbReference type="GO" id="GO:0008417">
    <property type="term" value="F:fucosyltransferase activity"/>
    <property type="evidence" value="ECO:0007669"/>
    <property type="project" value="InterPro"/>
</dbReference>
<proteinExistence type="inferred from homology"/>
<accession>A0A6C0KSS2</accession>
<dbReference type="InterPro" id="IPR002654">
    <property type="entry name" value="Glyco_trans_25"/>
</dbReference>
<dbReference type="InterPro" id="IPR021234">
    <property type="entry name" value="DUF2827"/>
</dbReference>
<organism evidence="6">
    <name type="scientific">viral metagenome</name>
    <dbReference type="NCBI Taxonomy" id="1070528"/>
    <lineage>
        <taxon>unclassified sequences</taxon>
        <taxon>metagenomes</taxon>
        <taxon>organismal metagenomes</taxon>
    </lineage>
</organism>
<reference evidence="6" key="1">
    <citation type="journal article" date="2020" name="Nature">
        <title>Giant virus diversity and host interactions through global metagenomics.</title>
        <authorList>
            <person name="Schulz F."/>
            <person name="Roux S."/>
            <person name="Paez-Espino D."/>
            <person name="Jungbluth S."/>
            <person name="Walsh D.A."/>
            <person name="Denef V.J."/>
            <person name="McMahon K.D."/>
            <person name="Konstantinidis K.T."/>
            <person name="Eloe-Fadrosh E.A."/>
            <person name="Kyrpides N.C."/>
            <person name="Woyke T."/>
        </authorList>
    </citation>
    <scope>NUCLEOTIDE SEQUENCE</scope>
    <source>
        <strain evidence="6">GVMAG-S-3300013093-109</strain>
    </source>
</reference>
<dbReference type="InterPro" id="IPR001503">
    <property type="entry name" value="Glyco_trans_10"/>
</dbReference>
<evidence type="ECO:0000313" key="6">
    <source>
        <dbReference type="EMBL" id="QHU20313.1"/>
    </source>
</evidence>
<dbReference type="Pfam" id="PF10933">
    <property type="entry name" value="DUF2827"/>
    <property type="match status" value="1"/>
</dbReference>
<dbReference type="PANTHER" id="PTHR11929:SF194">
    <property type="entry name" value="ALPHA-(1,3)-FUCOSYLTRANSFERASE 10"/>
    <property type="match status" value="1"/>
</dbReference>
<evidence type="ECO:0000256" key="2">
    <source>
        <dbReference type="ARBA" id="ARBA00022676"/>
    </source>
</evidence>
<keyword evidence="2" id="KW-0328">Glycosyltransferase</keyword>